<dbReference type="Proteomes" id="UP000319322">
    <property type="component" value="Unassembled WGS sequence"/>
</dbReference>
<protein>
    <recommendedName>
        <fullName evidence="3">Pyrroline-5-carboxylate reductase</fullName>
        <shortName evidence="3">P5C reductase</shortName>
        <shortName evidence="3">P5CR</shortName>
        <ecNumber evidence="3">1.5.1.2</ecNumber>
    </recommendedName>
    <alternativeName>
        <fullName evidence="3">PCA reductase</fullName>
    </alternativeName>
</protein>
<comment type="subcellular location">
    <subcellularLocation>
        <location evidence="3">Cytoplasm</location>
    </subcellularLocation>
</comment>
<evidence type="ECO:0000256" key="1">
    <source>
        <dbReference type="ARBA" id="ARBA00005525"/>
    </source>
</evidence>
<dbReference type="Pfam" id="PF14748">
    <property type="entry name" value="P5CR_dimer"/>
    <property type="match status" value="1"/>
</dbReference>
<comment type="function">
    <text evidence="3">Catalyzes the reduction of 1-pyrroline-5-carboxylate (PCA) to L-proline.</text>
</comment>
<dbReference type="InterPro" id="IPR053790">
    <property type="entry name" value="P5CR-like_CS"/>
</dbReference>
<dbReference type="InterPro" id="IPR008927">
    <property type="entry name" value="6-PGluconate_DH-like_C_sf"/>
</dbReference>
<dbReference type="PANTHER" id="PTHR11645">
    <property type="entry name" value="PYRROLINE-5-CARBOXYLATE REDUCTASE"/>
    <property type="match status" value="1"/>
</dbReference>
<dbReference type="HAMAP" id="MF_01925">
    <property type="entry name" value="P5C_reductase"/>
    <property type="match status" value="1"/>
</dbReference>
<comment type="similarity">
    <text evidence="1 3">Belongs to the pyrroline-5-carboxylate reductase family.</text>
</comment>
<reference evidence="6" key="2">
    <citation type="submission" date="2019-07" db="EMBL/GenBank/DDBJ databases">
        <authorList>
            <person name="Papic B."/>
        </authorList>
    </citation>
    <scope>NUCLEOTIDE SEQUENCE [LARGE SCALE GENOMIC DNA]</scope>
    <source>
        <strain evidence="6">L8b</strain>
    </source>
</reference>
<keyword evidence="3" id="KW-0641">Proline biosynthesis</keyword>
<evidence type="ECO:0000256" key="4">
    <source>
        <dbReference type="PIRSR" id="PIRSR000193-1"/>
    </source>
</evidence>
<comment type="catalytic activity">
    <reaction evidence="3">
        <text>L-proline + NADP(+) = (S)-1-pyrroline-5-carboxylate + NADPH + 2 H(+)</text>
        <dbReference type="Rhea" id="RHEA:14109"/>
        <dbReference type="ChEBI" id="CHEBI:15378"/>
        <dbReference type="ChEBI" id="CHEBI:17388"/>
        <dbReference type="ChEBI" id="CHEBI:57783"/>
        <dbReference type="ChEBI" id="CHEBI:58349"/>
        <dbReference type="ChEBI" id="CHEBI:60039"/>
        <dbReference type="EC" id="1.5.1.2"/>
    </reaction>
</comment>
<dbReference type="EC" id="1.5.1.2" evidence="3"/>
<dbReference type="OrthoDB" id="9805754at2"/>
<dbReference type="EMBL" id="VKGC01000016">
    <property type="protein sequence ID" value="TSA82125.1"/>
    <property type="molecule type" value="Genomic_DNA"/>
</dbReference>
<proteinExistence type="inferred from homology"/>
<dbReference type="PROSITE" id="PS00521">
    <property type="entry name" value="P5CR"/>
    <property type="match status" value="1"/>
</dbReference>
<evidence type="ECO:0000313" key="6">
    <source>
        <dbReference type="EMBL" id="TSA82125.1"/>
    </source>
</evidence>
<dbReference type="UniPathway" id="UPA00098">
    <property type="reaction ID" value="UER00361"/>
</dbReference>
<evidence type="ECO:0000256" key="2">
    <source>
        <dbReference type="ARBA" id="ARBA00023002"/>
    </source>
</evidence>
<dbReference type="GO" id="GO:0055129">
    <property type="term" value="P:L-proline biosynthetic process"/>
    <property type="evidence" value="ECO:0007669"/>
    <property type="project" value="UniProtKB-UniRule"/>
</dbReference>
<sequence length="249" mass="26288">MAQALLKGLAQNASKLENYQLQITGRDPQKARPFLQSLPIEVKILPPHGKKIEVQDSIVLLAIKPYGLKSLRYEGGAYMVISLLAGVGVPSLQTHVQSTHYVRCMPNIAAIHALSATTMYAPSAQKDEARAILECLGQVVEVESETLLDASLATNGSALAFLGMEAQGLISAGVCAGLSQEQASKLVAQSFAGFAKLLETSSPQEIIEAITTPGGATIAGISVLEQKAFKGILMQACQATIEKGRTLSN</sequence>
<name>A0A553UPL6_9HELI</name>
<dbReference type="AlphaFoldDB" id="A0A553UPL6"/>
<keyword evidence="3" id="KW-0963">Cytoplasm</keyword>
<evidence type="ECO:0000313" key="7">
    <source>
        <dbReference type="Proteomes" id="UP000319322"/>
    </source>
</evidence>
<organism evidence="6 7">
    <name type="scientific">Helicobacter mehlei</name>
    <dbReference type="NCBI Taxonomy" id="2316080"/>
    <lineage>
        <taxon>Bacteria</taxon>
        <taxon>Pseudomonadati</taxon>
        <taxon>Campylobacterota</taxon>
        <taxon>Epsilonproteobacteria</taxon>
        <taxon>Campylobacterales</taxon>
        <taxon>Helicobacteraceae</taxon>
        <taxon>Helicobacter</taxon>
    </lineage>
</organism>
<dbReference type="PANTHER" id="PTHR11645:SF0">
    <property type="entry name" value="PYRROLINE-5-CARBOXYLATE REDUCTASE 3"/>
    <property type="match status" value="1"/>
</dbReference>
<dbReference type="InterPro" id="IPR036291">
    <property type="entry name" value="NAD(P)-bd_dom_sf"/>
</dbReference>
<keyword evidence="3 4" id="KW-0521">NADP</keyword>
<dbReference type="SUPFAM" id="SSF51735">
    <property type="entry name" value="NAD(P)-binding Rossmann-fold domains"/>
    <property type="match status" value="1"/>
</dbReference>
<comment type="caution">
    <text evidence="6">The sequence shown here is derived from an EMBL/GenBank/DDBJ whole genome shotgun (WGS) entry which is preliminary data.</text>
</comment>
<comment type="catalytic activity">
    <reaction evidence="3">
        <text>L-proline + NAD(+) = (S)-1-pyrroline-5-carboxylate + NADH + 2 H(+)</text>
        <dbReference type="Rhea" id="RHEA:14105"/>
        <dbReference type="ChEBI" id="CHEBI:15378"/>
        <dbReference type="ChEBI" id="CHEBI:17388"/>
        <dbReference type="ChEBI" id="CHEBI:57540"/>
        <dbReference type="ChEBI" id="CHEBI:57945"/>
        <dbReference type="ChEBI" id="CHEBI:60039"/>
        <dbReference type="EC" id="1.5.1.2"/>
    </reaction>
</comment>
<evidence type="ECO:0000259" key="5">
    <source>
        <dbReference type="Pfam" id="PF14748"/>
    </source>
</evidence>
<reference evidence="6" key="1">
    <citation type="submission" date="2019-07" db="EMBL/GenBank/DDBJ databases">
        <title>Helicobacter labacensis sp. nov., Helicobacter mehlei sp. nov. and Helicobacter vulpis sp. nov., isolated from gastric mucosa of red fox (Vulpis vulpis).</title>
        <authorList>
            <person name="Kusar D."/>
            <person name="Gruntar I."/>
            <person name="Pate M."/>
            <person name="Zajc U."/>
            <person name="Ocepek M."/>
        </authorList>
    </citation>
    <scope>NUCLEOTIDE SEQUENCE [LARGE SCALE GENOMIC DNA]</scope>
    <source>
        <strain evidence="6">L8b</strain>
    </source>
</reference>
<keyword evidence="3" id="KW-0028">Amino-acid biosynthesis</keyword>
<keyword evidence="2 3" id="KW-0560">Oxidoreductase</keyword>
<feature type="binding site" evidence="4">
    <location>
        <begin position="62"/>
        <end position="65"/>
    </location>
    <ligand>
        <name>NADP(+)</name>
        <dbReference type="ChEBI" id="CHEBI:58349"/>
    </ligand>
</feature>
<dbReference type="Gene3D" id="3.40.50.720">
    <property type="entry name" value="NAD(P)-binding Rossmann-like Domain"/>
    <property type="match status" value="1"/>
</dbReference>
<dbReference type="PIRSF" id="PIRSF000193">
    <property type="entry name" value="Pyrrol-5-carb_rd"/>
    <property type="match status" value="1"/>
</dbReference>
<gene>
    <name evidence="3" type="primary">proC</name>
    <name evidence="6" type="ORF">FNE76_06100</name>
</gene>
<dbReference type="InterPro" id="IPR029036">
    <property type="entry name" value="P5CR_dimer"/>
</dbReference>
<dbReference type="GO" id="GO:0004735">
    <property type="term" value="F:pyrroline-5-carboxylate reductase activity"/>
    <property type="evidence" value="ECO:0007669"/>
    <property type="project" value="UniProtKB-UniRule"/>
</dbReference>
<accession>A0A553UPL6</accession>
<comment type="pathway">
    <text evidence="3">Amino-acid biosynthesis; L-proline biosynthesis; L-proline from L-glutamate 5-semialdehyde: step 1/1.</text>
</comment>
<feature type="domain" description="Pyrroline-5-carboxylate reductase dimerisation" evidence="5">
    <location>
        <begin position="145"/>
        <end position="246"/>
    </location>
</feature>
<dbReference type="Gene3D" id="1.10.3730.10">
    <property type="entry name" value="ProC C-terminal domain-like"/>
    <property type="match status" value="1"/>
</dbReference>
<dbReference type="GO" id="GO:0005737">
    <property type="term" value="C:cytoplasm"/>
    <property type="evidence" value="ECO:0007669"/>
    <property type="project" value="UniProtKB-SubCell"/>
</dbReference>
<keyword evidence="7" id="KW-1185">Reference proteome</keyword>
<evidence type="ECO:0000256" key="3">
    <source>
        <dbReference type="HAMAP-Rule" id="MF_01925"/>
    </source>
</evidence>
<dbReference type="SUPFAM" id="SSF48179">
    <property type="entry name" value="6-phosphogluconate dehydrogenase C-terminal domain-like"/>
    <property type="match status" value="1"/>
</dbReference>
<dbReference type="InterPro" id="IPR000304">
    <property type="entry name" value="Pyrroline-COOH_reductase"/>
</dbReference>